<evidence type="ECO:0000256" key="3">
    <source>
        <dbReference type="ARBA" id="ARBA00022801"/>
    </source>
</evidence>
<dbReference type="GO" id="GO:0008252">
    <property type="term" value="F:nucleotidase activity"/>
    <property type="evidence" value="ECO:0007669"/>
    <property type="project" value="InterPro"/>
</dbReference>
<keyword evidence="7" id="KW-1185">Reference proteome</keyword>
<proteinExistence type="inferred from homology"/>
<evidence type="ECO:0000256" key="2">
    <source>
        <dbReference type="ARBA" id="ARBA00022723"/>
    </source>
</evidence>
<feature type="domain" description="Survival protein SurE-like phosphatase/nucleotidase" evidence="5">
    <location>
        <begin position="25"/>
        <end position="242"/>
    </location>
</feature>
<dbReference type="PANTHER" id="PTHR30457:SF0">
    <property type="entry name" value="PHOSPHATASE, PUTATIVE (AFU_ORTHOLOGUE AFUA_4G01070)-RELATED"/>
    <property type="match status" value="1"/>
</dbReference>
<evidence type="ECO:0000256" key="4">
    <source>
        <dbReference type="SAM" id="SignalP"/>
    </source>
</evidence>
<evidence type="ECO:0000256" key="1">
    <source>
        <dbReference type="ARBA" id="ARBA00011062"/>
    </source>
</evidence>
<dbReference type="InterPro" id="IPR002828">
    <property type="entry name" value="SurE-like_Pase/nucleotidase"/>
</dbReference>
<dbReference type="SUPFAM" id="SSF64167">
    <property type="entry name" value="SurE-like"/>
    <property type="match status" value="1"/>
</dbReference>
<dbReference type="NCBIfam" id="TIGR00087">
    <property type="entry name" value="surE"/>
    <property type="match status" value="1"/>
</dbReference>
<dbReference type="InterPro" id="IPR030048">
    <property type="entry name" value="SurE"/>
</dbReference>
<sequence length="303" mass="30596">MQNKVYISVLLALSLVSGTSAATRIVLTNDDGWAVAQLRAEYTALTAAGYSVLISAPAVNKSGSGSSSTTPKPLTTECQFGTCPKGSPAYGSDPSDSQINYVNGYPVDAVKYGIQTLSPAIFGSVPDLVVSGTNIGNNLGSLTTKLSGTVGAACEATLEGIPSIAVSGSSGSAVSYTTLANTSASSTKDANIYSALVNKLVAQLLSNSGSILPKGITLNVNFASTSSCPSASSYKFVLTRISSGIFATDVQTCGTSKLTSESTAINKGCIVTVSVMDASTKGDVNAATQALVLARLSPILGCL</sequence>
<organism evidence="6 7">
    <name type="scientific">Psilocybe cf. subviscida</name>
    <dbReference type="NCBI Taxonomy" id="2480587"/>
    <lineage>
        <taxon>Eukaryota</taxon>
        <taxon>Fungi</taxon>
        <taxon>Dikarya</taxon>
        <taxon>Basidiomycota</taxon>
        <taxon>Agaricomycotina</taxon>
        <taxon>Agaricomycetes</taxon>
        <taxon>Agaricomycetidae</taxon>
        <taxon>Agaricales</taxon>
        <taxon>Agaricineae</taxon>
        <taxon>Strophariaceae</taxon>
        <taxon>Psilocybe</taxon>
    </lineage>
</organism>
<comment type="caution">
    <text evidence="6">The sequence shown here is derived from an EMBL/GenBank/DDBJ whole genome shotgun (WGS) entry which is preliminary data.</text>
</comment>
<evidence type="ECO:0000313" key="7">
    <source>
        <dbReference type="Proteomes" id="UP000567179"/>
    </source>
</evidence>
<feature type="chain" id="PRO_5034172925" description="Survival protein SurE-like phosphatase/nucleotidase domain-containing protein" evidence="4">
    <location>
        <begin position="22"/>
        <end position="303"/>
    </location>
</feature>
<keyword evidence="2" id="KW-0479">Metal-binding</keyword>
<comment type="similarity">
    <text evidence="1">Belongs to the SurE nucleotidase family.</text>
</comment>
<gene>
    <name evidence="6" type="ORF">D9619_009022</name>
</gene>
<protein>
    <recommendedName>
        <fullName evidence="5">Survival protein SurE-like phosphatase/nucleotidase domain-containing protein</fullName>
    </recommendedName>
</protein>
<keyword evidence="4" id="KW-0732">Signal</keyword>
<keyword evidence="3" id="KW-0378">Hydrolase</keyword>
<accession>A0A8H5BU18</accession>
<dbReference type="Gene3D" id="3.40.1210.10">
    <property type="entry name" value="Survival protein SurE-like phosphatase/nucleotidase"/>
    <property type="match status" value="1"/>
</dbReference>
<feature type="signal peptide" evidence="4">
    <location>
        <begin position="1"/>
        <end position="21"/>
    </location>
</feature>
<dbReference type="InterPro" id="IPR036523">
    <property type="entry name" value="SurE-like_sf"/>
</dbReference>
<dbReference type="GO" id="GO:0046872">
    <property type="term" value="F:metal ion binding"/>
    <property type="evidence" value="ECO:0007669"/>
    <property type="project" value="UniProtKB-KW"/>
</dbReference>
<dbReference type="EMBL" id="JAACJJ010000002">
    <property type="protein sequence ID" value="KAF5329552.1"/>
    <property type="molecule type" value="Genomic_DNA"/>
</dbReference>
<dbReference type="PANTHER" id="PTHR30457">
    <property type="entry name" value="5'-NUCLEOTIDASE SURE"/>
    <property type="match status" value="1"/>
</dbReference>
<evidence type="ECO:0000259" key="5">
    <source>
        <dbReference type="Pfam" id="PF01975"/>
    </source>
</evidence>
<evidence type="ECO:0000313" key="6">
    <source>
        <dbReference type="EMBL" id="KAF5329552.1"/>
    </source>
</evidence>
<name>A0A8H5BU18_9AGAR</name>
<dbReference type="Pfam" id="PF01975">
    <property type="entry name" value="SurE"/>
    <property type="match status" value="1"/>
</dbReference>
<reference evidence="6 7" key="1">
    <citation type="journal article" date="2020" name="ISME J.">
        <title>Uncovering the hidden diversity of litter-decomposition mechanisms in mushroom-forming fungi.</title>
        <authorList>
            <person name="Floudas D."/>
            <person name="Bentzer J."/>
            <person name="Ahren D."/>
            <person name="Johansson T."/>
            <person name="Persson P."/>
            <person name="Tunlid A."/>
        </authorList>
    </citation>
    <scope>NUCLEOTIDE SEQUENCE [LARGE SCALE GENOMIC DNA]</scope>
    <source>
        <strain evidence="6 7">CBS 101986</strain>
    </source>
</reference>
<dbReference type="AlphaFoldDB" id="A0A8H5BU18"/>
<dbReference type="OrthoDB" id="4018688at2759"/>
<dbReference type="Proteomes" id="UP000567179">
    <property type="component" value="Unassembled WGS sequence"/>
</dbReference>